<dbReference type="STRING" id="436010.A0A166VA83"/>
<feature type="region of interest" description="Disordered" evidence="1">
    <location>
        <begin position="44"/>
        <end position="103"/>
    </location>
</feature>
<feature type="compositionally biased region" description="Acidic residues" evidence="1">
    <location>
        <begin position="704"/>
        <end position="718"/>
    </location>
</feature>
<name>A0A166VA83_9AGAM</name>
<dbReference type="Proteomes" id="UP000076532">
    <property type="component" value="Unassembled WGS sequence"/>
</dbReference>
<feature type="compositionally biased region" description="Pro residues" evidence="1">
    <location>
        <begin position="48"/>
        <end position="60"/>
    </location>
</feature>
<feature type="domain" description="C2H2-type" evidence="2">
    <location>
        <begin position="17"/>
        <end position="40"/>
    </location>
</feature>
<dbReference type="Pfam" id="PF18759">
    <property type="entry name" value="Plavaka"/>
    <property type="match status" value="1"/>
</dbReference>
<keyword evidence="4" id="KW-1185">Reference proteome</keyword>
<evidence type="ECO:0000256" key="1">
    <source>
        <dbReference type="SAM" id="MobiDB-lite"/>
    </source>
</evidence>
<accession>A0A166VA83</accession>
<organism evidence="3 4">
    <name type="scientific">Athelia psychrophila</name>
    <dbReference type="NCBI Taxonomy" id="1759441"/>
    <lineage>
        <taxon>Eukaryota</taxon>
        <taxon>Fungi</taxon>
        <taxon>Dikarya</taxon>
        <taxon>Basidiomycota</taxon>
        <taxon>Agaricomycotina</taxon>
        <taxon>Agaricomycetes</taxon>
        <taxon>Agaricomycetidae</taxon>
        <taxon>Atheliales</taxon>
        <taxon>Atheliaceae</taxon>
        <taxon>Athelia</taxon>
    </lineage>
</organism>
<reference evidence="3 4" key="1">
    <citation type="journal article" date="2016" name="Mol. Biol. Evol.">
        <title>Comparative Genomics of Early-Diverging Mushroom-Forming Fungi Provides Insights into the Origins of Lignocellulose Decay Capabilities.</title>
        <authorList>
            <person name="Nagy L.G."/>
            <person name="Riley R."/>
            <person name="Tritt A."/>
            <person name="Adam C."/>
            <person name="Daum C."/>
            <person name="Floudas D."/>
            <person name="Sun H."/>
            <person name="Yadav J.S."/>
            <person name="Pangilinan J."/>
            <person name="Larsson K.H."/>
            <person name="Matsuura K."/>
            <person name="Barry K."/>
            <person name="Labutti K."/>
            <person name="Kuo R."/>
            <person name="Ohm R.A."/>
            <person name="Bhattacharya S.S."/>
            <person name="Shirouzu T."/>
            <person name="Yoshinaga Y."/>
            <person name="Martin F.M."/>
            <person name="Grigoriev I.V."/>
            <person name="Hibbett D.S."/>
        </authorList>
    </citation>
    <scope>NUCLEOTIDE SEQUENCE [LARGE SCALE GENOMIC DNA]</scope>
    <source>
        <strain evidence="3 4">CBS 109695</strain>
    </source>
</reference>
<evidence type="ECO:0000259" key="2">
    <source>
        <dbReference type="PROSITE" id="PS00028"/>
    </source>
</evidence>
<protein>
    <recommendedName>
        <fullName evidence="2">C2H2-type domain-containing protein</fullName>
    </recommendedName>
</protein>
<proteinExistence type="predicted"/>
<dbReference type="EMBL" id="KV417485">
    <property type="protein sequence ID" value="KZP32509.1"/>
    <property type="molecule type" value="Genomic_DNA"/>
</dbReference>
<evidence type="ECO:0000313" key="3">
    <source>
        <dbReference type="EMBL" id="KZP32509.1"/>
    </source>
</evidence>
<dbReference type="SMART" id="SM00355">
    <property type="entry name" value="ZnF_C2H2"/>
    <property type="match status" value="1"/>
</dbReference>
<dbReference type="AlphaFoldDB" id="A0A166VA83"/>
<dbReference type="InterPro" id="IPR013087">
    <property type="entry name" value="Znf_C2H2_type"/>
</dbReference>
<dbReference type="PROSITE" id="PS00028">
    <property type="entry name" value="ZINC_FINGER_C2H2_1"/>
    <property type="match status" value="1"/>
</dbReference>
<dbReference type="OrthoDB" id="3199698at2759"/>
<evidence type="ECO:0000313" key="4">
    <source>
        <dbReference type="Proteomes" id="UP000076532"/>
    </source>
</evidence>
<sequence>MPSPRVRARHTTLRFLCPYTGCNKGCRSPGGLKRHTSAVHPKHIQPPAQLPVHPPSPAPSVGPFDEDEDDTRPGSVDPAGPPAQAVTHHHPIIDGKPCDMNGNDLPAGEAPPARTTLAEDDFSPYEDRASFEIADFLYRRNQMPGTQIDDLMNLWSAKENADPPFRNKEDVYETIDATTLGDAPWESFSVTYQGLEPAEGAAPWMEQEYDVWCRNPRTVMRNQLANPDFDGEIDYQAKQTFAADGQREYSDMMSGNWAWQQSDIIADDINNHGATFVPVWTGSDKTTVSVGTGHVEFYPLYAGIGNVHNNVRRAHRNAISLIGFLAIPKTDREYKDDPIFRKFRRQLFHSSIARILEPLKAGMTTPEITKCPDGHFRRVIYGLGPYIADYPEQCLLACIVQSWCPRCTSRPDNLDAPNPGRRTAEHTEAVCQAFNLKTLWEDYGIVGDLVPYTADFPRADIHALITPDLLHQIIKGTFKDHLVTWVGEYLVDTWGPTAAARIMADIDRRIAAVPPFPCLRRFPEGRGFKQWTGDDSKALMKVYLPAIKEHVPPQMVRAISAFLDFCYLVRRNTINEATLDAIDDALARFHRDRVIFEETGVVHTATISLPRQHSMVHYRYLIELFGAPNGICSSITESKHIKAVKEPWRRSSHHAALGQMLVINQRIDKLHASRVDFKSRGMLEGPCLGFSLPAIVSALPEGGGGDDDADDDDGDTQPDGELMPSSVTLARRKAPGYPRRIVQLAAHIGQPAFPDLLRRFLYDQLNPGAEISGADIAIINCPMFAGKICVYPSAGVTFYAPSDPSSLSGLRRERIRSVRSWRKGPARKDCIFIQKDSNLPGFRGLHAARLQLLFSFDYHGITYPCALVQWFIPLSDEPCEDTGMWVVEPEMDDDDSRVTSVIHLDCVVRGAHLIPVYGERRLDRTVHFTNSLDLYSEYYINKYADHHAYEIAF</sequence>
<gene>
    <name evidence="3" type="ORF">FIBSPDRAFT_907217</name>
</gene>
<feature type="region of interest" description="Disordered" evidence="1">
    <location>
        <begin position="701"/>
        <end position="723"/>
    </location>
</feature>
<dbReference type="InterPro" id="IPR041078">
    <property type="entry name" value="Plavaka"/>
</dbReference>